<evidence type="ECO:0000256" key="7">
    <source>
        <dbReference type="ARBA" id="ARBA00023136"/>
    </source>
</evidence>
<feature type="transmembrane region" description="Helical" evidence="8">
    <location>
        <begin position="446"/>
        <end position="463"/>
    </location>
</feature>
<reference evidence="9 10" key="2">
    <citation type="submission" date="2023-06" db="EMBL/GenBank/DDBJ databases">
        <title>Identification and characterization of horizontal gene transfer across gut microbiota members of farm animals based on homology search.</title>
        <authorList>
            <person name="Schwarzerova J."/>
            <person name="Nykrynova M."/>
            <person name="Jureckova K."/>
            <person name="Cejkova D."/>
            <person name="Rychlik I."/>
        </authorList>
    </citation>
    <scope>NUCLEOTIDE SEQUENCE [LARGE SCALE GENOMIC DNA]</scope>
    <source>
        <strain evidence="9 10">ET340</strain>
    </source>
</reference>
<evidence type="ECO:0000256" key="3">
    <source>
        <dbReference type="ARBA" id="ARBA00022676"/>
    </source>
</evidence>
<keyword evidence="10" id="KW-1185">Reference proteome</keyword>
<feature type="transmembrane region" description="Helical" evidence="8">
    <location>
        <begin position="188"/>
        <end position="205"/>
    </location>
</feature>
<reference evidence="10" key="1">
    <citation type="submission" date="2023-06" db="EMBL/GenBank/DDBJ databases">
        <title>Identification and characterization of horizontal gene transfer across gut microbiota members of farm animals based on homology search.</title>
        <authorList>
            <person name="Zeman M."/>
            <person name="Kubasova T."/>
            <person name="Jahodarova E."/>
            <person name="Nykrynova M."/>
            <person name="Rychlik I."/>
        </authorList>
    </citation>
    <scope>NUCLEOTIDE SEQUENCE [LARGE SCALE GENOMIC DNA]</scope>
    <source>
        <strain evidence="10">ET340</strain>
    </source>
</reference>
<evidence type="ECO:0000256" key="8">
    <source>
        <dbReference type="SAM" id="Phobius"/>
    </source>
</evidence>
<evidence type="ECO:0000313" key="10">
    <source>
        <dbReference type="Proteomes" id="UP001529380"/>
    </source>
</evidence>
<feature type="transmembrane region" description="Helical" evidence="8">
    <location>
        <begin position="354"/>
        <end position="374"/>
    </location>
</feature>
<keyword evidence="5 8" id="KW-0812">Transmembrane</keyword>
<feature type="transmembrane region" description="Helical" evidence="8">
    <location>
        <begin position="60"/>
        <end position="77"/>
    </location>
</feature>
<feature type="transmembrane region" description="Helical" evidence="8">
    <location>
        <begin position="211"/>
        <end position="230"/>
    </location>
</feature>
<protein>
    <recommendedName>
        <fullName evidence="11">Dolichyl-phosphate-mannose-protein mannosyltransferase</fullName>
    </recommendedName>
</protein>
<evidence type="ECO:0000256" key="1">
    <source>
        <dbReference type="ARBA" id="ARBA00004651"/>
    </source>
</evidence>
<reference evidence="9 10" key="3">
    <citation type="submission" date="2023-06" db="EMBL/GenBank/DDBJ databases">
        <authorList>
            <person name="Zeman M."/>
            <person name="Kubasova T."/>
            <person name="Jahodarova E."/>
            <person name="Nykrynova M."/>
            <person name="Rychlik I."/>
        </authorList>
    </citation>
    <scope>NUCLEOTIDE SEQUENCE [LARGE SCALE GENOMIC DNA]</scope>
    <source>
        <strain evidence="9 10">ET340</strain>
    </source>
</reference>
<keyword evidence="6 8" id="KW-1133">Transmembrane helix</keyword>
<feature type="transmembrane region" description="Helical" evidence="8">
    <location>
        <begin position="163"/>
        <end position="181"/>
    </location>
</feature>
<proteinExistence type="predicted"/>
<feature type="transmembrane region" description="Helical" evidence="8">
    <location>
        <begin position="6"/>
        <end position="23"/>
    </location>
</feature>
<comment type="subcellular location">
    <subcellularLocation>
        <location evidence="1">Cell membrane</location>
        <topology evidence="1">Multi-pass membrane protein</topology>
    </subcellularLocation>
</comment>
<name>A0ABT7ULE8_9FIRM</name>
<feature type="transmembrane region" description="Helical" evidence="8">
    <location>
        <begin position="84"/>
        <end position="103"/>
    </location>
</feature>
<sequence length="592" mass="65844">MMALLLHLFLFAAFFLGWCLWLFHRLRIPAEQTPVVAMCALSVVTYLFGLVNLFSLIQPVLYGGGILLGLWTLFRQGPKLLRRFVTLPMIGFGLVCGWFMWLLRGAAVEGHDNFAHWAIVAKSILTHNAFPTAANTAVEYVSYPPGTAVWIKLVCDLLGTSDGTMLFAHIILNMACILALIPLCRRSLPVGAALVAYGIFCFLQFNGCGSLMVDYLFTLLVLATAAVILASCKEETAGALAGVLTLLCFTTLVKNSGLMFAVIGLALALWAVWHSSFSRKVRWIWSGLLTLAPVGVWALWLLRVQLVYGETVSKHAVSVENYAQQISEKSAADIAAFQQSFFTYWLHPNYNGVVFFWITVALCAIIPLLLLAMGRIAKKRALLYACGSLGTLAFYLATLYLTYLLSMSREEMLVLASLPRYIVCFCAAITGLLLMALLWHLQGHKARPWAGGVILACCLYTLFVCQPGSLHCLYSKQNYQNNDEQAPWIELREEYGLPEGASYLFYTNGAPVDGWSDLMVARYVFNTDHAALWQLRDDGPYLAAAFEEYEYVVFKSPDAQSDAELERWGFDPASTPYLDRGTFIQRQQELGS</sequence>
<evidence type="ECO:0000256" key="6">
    <source>
        <dbReference type="ARBA" id="ARBA00022989"/>
    </source>
</evidence>
<feature type="transmembrane region" description="Helical" evidence="8">
    <location>
        <begin position="418"/>
        <end position="439"/>
    </location>
</feature>
<gene>
    <name evidence="9" type="ORF">QUW08_00095</name>
</gene>
<comment type="caution">
    <text evidence="9">The sequence shown here is derived from an EMBL/GenBank/DDBJ whole genome shotgun (WGS) entry which is preliminary data.</text>
</comment>
<feature type="transmembrane region" description="Helical" evidence="8">
    <location>
        <begin position="259"/>
        <end position="276"/>
    </location>
</feature>
<accession>A0ABT7ULE8</accession>
<dbReference type="RefSeq" id="WP_289598328.1">
    <property type="nucleotide sequence ID" value="NZ_JAUDCL010000001.1"/>
</dbReference>
<evidence type="ECO:0000313" key="9">
    <source>
        <dbReference type="EMBL" id="MDM8199710.1"/>
    </source>
</evidence>
<dbReference type="PANTHER" id="PTHR33908:SF11">
    <property type="entry name" value="MEMBRANE PROTEIN"/>
    <property type="match status" value="1"/>
</dbReference>
<dbReference type="InterPro" id="IPR050297">
    <property type="entry name" value="LipidA_mod_glycosyltrf_83"/>
</dbReference>
<feature type="transmembrane region" description="Helical" evidence="8">
    <location>
        <begin position="381"/>
        <end position="406"/>
    </location>
</feature>
<feature type="transmembrane region" description="Helical" evidence="8">
    <location>
        <begin position="283"/>
        <end position="302"/>
    </location>
</feature>
<keyword evidence="4" id="KW-0808">Transferase</keyword>
<dbReference type="Proteomes" id="UP001529380">
    <property type="component" value="Unassembled WGS sequence"/>
</dbReference>
<feature type="transmembrane region" description="Helical" evidence="8">
    <location>
        <begin position="237"/>
        <end position="253"/>
    </location>
</feature>
<keyword evidence="2" id="KW-1003">Cell membrane</keyword>
<feature type="transmembrane region" description="Helical" evidence="8">
    <location>
        <begin position="35"/>
        <end position="54"/>
    </location>
</feature>
<evidence type="ECO:0000256" key="2">
    <source>
        <dbReference type="ARBA" id="ARBA00022475"/>
    </source>
</evidence>
<keyword evidence="3" id="KW-0328">Glycosyltransferase</keyword>
<evidence type="ECO:0000256" key="4">
    <source>
        <dbReference type="ARBA" id="ARBA00022679"/>
    </source>
</evidence>
<evidence type="ECO:0008006" key="11">
    <source>
        <dbReference type="Google" id="ProtNLM"/>
    </source>
</evidence>
<dbReference type="PANTHER" id="PTHR33908">
    <property type="entry name" value="MANNOSYLTRANSFERASE YKCB-RELATED"/>
    <property type="match status" value="1"/>
</dbReference>
<keyword evidence="7 8" id="KW-0472">Membrane</keyword>
<dbReference type="EMBL" id="JAUDCL010000001">
    <property type="protein sequence ID" value="MDM8199710.1"/>
    <property type="molecule type" value="Genomic_DNA"/>
</dbReference>
<evidence type="ECO:0000256" key="5">
    <source>
        <dbReference type="ARBA" id="ARBA00022692"/>
    </source>
</evidence>
<organism evidence="9 10">
    <name type="scientific">Allofournierella massiliensis</name>
    <dbReference type="NCBI Taxonomy" id="1650663"/>
    <lineage>
        <taxon>Bacteria</taxon>
        <taxon>Bacillati</taxon>
        <taxon>Bacillota</taxon>
        <taxon>Clostridia</taxon>
        <taxon>Eubacteriales</taxon>
        <taxon>Oscillospiraceae</taxon>
        <taxon>Allofournierella</taxon>
    </lineage>
</organism>